<dbReference type="AlphaFoldDB" id="A0A0F9JQ67"/>
<gene>
    <name evidence="1" type="ORF">LCGC14_1730890</name>
</gene>
<organism evidence="1">
    <name type="scientific">marine sediment metagenome</name>
    <dbReference type="NCBI Taxonomy" id="412755"/>
    <lineage>
        <taxon>unclassified sequences</taxon>
        <taxon>metagenomes</taxon>
        <taxon>ecological metagenomes</taxon>
    </lineage>
</organism>
<reference evidence="1" key="1">
    <citation type="journal article" date="2015" name="Nature">
        <title>Complex archaea that bridge the gap between prokaryotes and eukaryotes.</title>
        <authorList>
            <person name="Spang A."/>
            <person name="Saw J.H."/>
            <person name="Jorgensen S.L."/>
            <person name="Zaremba-Niedzwiedzka K."/>
            <person name="Martijn J."/>
            <person name="Lind A.E."/>
            <person name="van Eijk R."/>
            <person name="Schleper C."/>
            <person name="Guy L."/>
            <person name="Ettema T.J."/>
        </authorList>
    </citation>
    <scope>NUCLEOTIDE SEQUENCE</scope>
</reference>
<proteinExistence type="predicted"/>
<dbReference type="EMBL" id="LAZR01015705">
    <property type="protein sequence ID" value="KKM07741.1"/>
    <property type="molecule type" value="Genomic_DNA"/>
</dbReference>
<evidence type="ECO:0000313" key="1">
    <source>
        <dbReference type="EMBL" id="KKM07741.1"/>
    </source>
</evidence>
<protein>
    <submittedName>
        <fullName evidence="1">Uncharacterized protein</fullName>
    </submittedName>
</protein>
<accession>A0A0F9JQ67</accession>
<comment type="caution">
    <text evidence="1">The sequence shown here is derived from an EMBL/GenBank/DDBJ whole genome shotgun (WGS) entry which is preliminary data.</text>
</comment>
<sequence>MAKDKTCEWKKTDGPIPGWRLTECGNVWNQSLVRRTTCPFCGGKIMAVKDE</sequence>
<name>A0A0F9JQ67_9ZZZZ</name>